<dbReference type="InterPro" id="IPR039430">
    <property type="entry name" value="Thymidylate_kin-like_dom"/>
</dbReference>
<dbReference type="GO" id="GO:0006233">
    <property type="term" value="P:dTDP biosynthetic process"/>
    <property type="evidence" value="ECO:0007669"/>
    <property type="project" value="TreeGrafter"/>
</dbReference>
<comment type="similarity">
    <text evidence="1">Belongs to the thymidylate kinase family.</text>
</comment>
<dbReference type="GO" id="GO:0004798">
    <property type="term" value="F:dTMP kinase activity"/>
    <property type="evidence" value="ECO:0007669"/>
    <property type="project" value="TreeGrafter"/>
</dbReference>
<organism evidence="4">
    <name type="scientific">uncultured marine group II/III euryarchaeote AD1000_72_D09</name>
    <dbReference type="NCBI Taxonomy" id="1457805"/>
    <lineage>
        <taxon>Archaea</taxon>
        <taxon>Methanobacteriati</taxon>
        <taxon>Methanobacteriota</taxon>
        <taxon>environmental samples</taxon>
    </lineage>
</organism>
<evidence type="ECO:0000256" key="1">
    <source>
        <dbReference type="ARBA" id="ARBA00009776"/>
    </source>
</evidence>
<dbReference type="GO" id="GO:0005737">
    <property type="term" value="C:cytoplasm"/>
    <property type="evidence" value="ECO:0007669"/>
    <property type="project" value="TreeGrafter"/>
</dbReference>
<dbReference type="SUPFAM" id="SSF52540">
    <property type="entry name" value="P-loop containing nucleoside triphosphate hydrolases"/>
    <property type="match status" value="1"/>
</dbReference>
<dbReference type="GO" id="GO:0006235">
    <property type="term" value="P:dTTP biosynthetic process"/>
    <property type="evidence" value="ECO:0007669"/>
    <property type="project" value="TreeGrafter"/>
</dbReference>
<evidence type="ECO:0000256" key="2">
    <source>
        <dbReference type="ARBA" id="ARBA00029962"/>
    </source>
</evidence>
<evidence type="ECO:0000313" key="4">
    <source>
        <dbReference type="EMBL" id="AIE96069.1"/>
    </source>
</evidence>
<dbReference type="GO" id="GO:0006227">
    <property type="term" value="P:dUDP biosynthetic process"/>
    <property type="evidence" value="ECO:0007669"/>
    <property type="project" value="TreeGrafter"/>
</dbReference>
<protein>
    <recommendedName>
        <fullName evidence="2">dTMP kinase</fullName>
    </recommendedName>
</protein>
<keyword evidence="4" id="KW-0418">Kinase</keyword>
<dbReference type="PANTHER" id="PTHR10344:SF1">
    <property type="entry name" value="THYMIDYLATE KINASE"/>
    <property type="match status" value="1"/>
</dbReference>
<reference evidence="4" key="1">
    <citation type="journal article" date="2014" name="Genome Biol. Evol.">
        <title>Pangenome evidence for extensive interdomain horizontal transfer affecting lineage core and shell genes in uncultured planktonic thaumarchaeota and euryarchaeota.</title>
        <authorList>
            <person name="Deschamps P."/>
            <person name="Zivanovic Y."/>
            <person name="Moreira D."/>
            <person name="Rodriguez-Valera F."/>
            <person name="Lopez-Garcia P."/>
        </authorList>
    </citation>
    <scope>NUCLEOTIDE SEQUENCE</scope>
</reference>
<sequence>MSRSGKLIVIEGPDHVGRTLHARLLSARLKAHGIATHTIGLARSKLMGLLVKSRTADIHQLNWRTRSLLYATDLHDQIKHEAEPLLDAGFVVIADRYTLTPRLREEVRGGDGEWIESLYSNVPSPDALVILHAGPRRLLNRIMFGERLEALNHFEAGMDLALSPSITSSFLRYQKTMRQAFQAAGGKAGATLIPTRLTVEQVHDKIWESVRPVVSEMLQPIEGL</sequence>
<evidence type="ECO:0000259" key="3">
    <source>
        <dbReference type="Pfam" id="PF02223"/>
    </source>
</evidence>
<gene>
    <name evidence="4" type="primary">tmk</name>
</gene>
<dbReference type="PANTHER" id="PTHR10344">
    <property type="entry name" value="THYMIDYLATE KINASE"/>
    <property type="match status" value="1"/>
</dbReference>
<keyword evidence="4" id="KW-0808">Transferase</keyword>
<name>A0A075FXZ8_9EURY</name>
<dbReference type="EMBL" id="KF900468">
    <property type="protein sequence ID" value="AIE96069.1"/>
    <property type="molecule type" value="Genomic_DNA"/>
</dbReference>
<feature type="domain" description="Thymidylate kinase-like" evidence="3">
    <location>
        <begin position="10"/>
        <end position="206"/>
    </location>
</feature>
<dbReference type="InterPro" id="IPR027417">
    <property type="entry name" value="P-loop_NTPase"/>
</dbReference>
<proteinExistence type="inferred from homology"/>
<dbReference type="Pfam" id="PF02223">
    <property type="entry name" value="Thymidylate_kin"/>
    <property type="match status" value="1"/>
</dbReference>
<dbReference type="AlphaFoldDB" id="A0A075FXZ8"/>
<dbReference type="Gene3D" id="3.40.50.300">
    <property type="entry name" value="P-loop containing nucleotide triphosphate hydrolases"/>
    <property type="match status" value="1"/>
</dbReference>
<accession>A0A075FXZ8</accession>